<evidence type="ECO:0000259" key="5">
    <source>
        <dbReference type="Pfam" id="PF25023"/>
    </source>
</evidence>
<dbReference type="SUPFAM" id="SSF82171">
    <property type="entry name" value="DPP6 N-terminal domain-like"/>
    <property type="match status" value="1"/>
</dbReference>
<evidence type="ECO:0000313" key="7">
    <source>
        <dbReference type="Proteomes" id="UP000612956"/>
    </source>
</evidence>
<dbReference type="InterPro" id="IPR045351">
    <property type="entry name" value="DUF6531"/>
</dbReference>
<feature type="region of interest" description="Disordered" evidence="2">
    <location>
        <begin position="407"/>
        <end position="650"/>
    </location>
</feature>
<dbReference type="Pfam" id="PF20148">
    <property type="entry name" value="DUF6531"/>
    <property type="match status" value="1"/>
</dbReference>
<evidence type="ECO:0000259" key="3">
    <source>
        <dbReference type="Pfam" id="PF20148"/>
    </source>
</evidence>
<dbReference type="InterPro" id="IPR031325">
    <property type="entry name" value="RHS_repeat"/>
</dbReference>
<feature type="domain" description="DUF6531" evidence="3">
    <location>
        <begin position="649"/>
        <end position="720"/>
    </location>
</feature>
<evidence type="ECO:0000256" key="1">
    <source>
        <dbReference type="ARBA" id="ARBA00022737"/>
    </source>
</evidence>
<dbReference type="NCBIfam" id="TIGR03696">
    <property type="entry name" value="Rhs_assc_core"/>
    <property type="match status" value="1"/>
</dbReference>
<reference evidence="6" key="2">
    <citation type="submission" date="2020-09" db="EMBL/GenBank/DDBJ databases">
        <authorList>
            <person name="Sun Q."/>
            <person name="Zhou Y."/>
        </authorList>
    </citation>
    <scope>NUCLEOTIDE SEQUENCE</scope>
    <source>
        <strain evidence="6">CGMCC 4.7278</strain>
    </source>
</reference>
<evidence type="ECO:0000259" key="4">
    <source>
        <dbReference type="Pfam" id="PF21725"/>
    </source>
</evidence>
<dbReference type="Gene3D" id="2.180.10.10">
    <property type="entry name" value="RHS repeat-associated core"/>
    <property type="match status" value="3"/>
</dbReference>
<reference evidence="6" key="1">
    <citation type="journal article" date="2014" name="Int. J. Syst. Evol. Microbiol.">
        <title>Complete genome sequence of Corynebacterium casei LMG S-19264T (=DSM 44701T), isolated from a smear-ripened cheese.</title>
        <authorList>
            <consortium name="US DOE Joint Genome Institute (JGI-PGF)"/>
            <person name="Walter F."/>
            <person name="Albersmeier A."/>
            <person name="Kalinowski J."/>
            <person name="Ruckert C."/>
        </authorList>
    </citation>
    <scope>NUCLEOTIDE SEQUENCE</scope>
    <source>
        <strain evidence="6">CGMCC 4.7278</strain>
    </source>
</reference>
<evidence type="ECO:0000313" key="6">
    <source>
        <dbReference type="EMBL" id="GGK37130.1"/>
    </source>
</evidence>
<feature type="region of interest" description="Disordered" evidence="2">
    <location>
        <begin position="179"/>
        <end position="201"/>
    </location>
</feature>
<feature type="domain" description="Teneurin-like YD-shell" evidence="5">
    <location>
        <begin position="1409"/>
        <end position="1666"/>
    </location>
</feature>
<organism evidence="6 7">
    <name type="scientific">Nocardia camponoti</name>
    <dbReference type="NCBI Taxonomy" id="1616106"/>
    <lineage>
        <taxon>Bacteria</taxon>
        <taxon>Bacillati</taxon>
        <taxon>Actinomycetota</taxon>
        <taxon>Actinomycetes</taxon>
        <taxon>Mycobacteriales</taxon>
        <taxon>Nocardiaceae</taxon>
        <taxon>Nocardia</taxon>
    </lineage>
</organism>
<proteinExistence type="predicted"/>
<dbReference type="PANTHER" id="PTHR32305:SF15">
    <property type="entry name" value="PROTEIN RHSA-RELATED"/>
    <property type="match status" value="1"/>
</dbReference>
<dbReference type="InterPro" id="IPR049082">
    <property type="entry name" value="T7SS_signal"/>
</dbReference>
<dbReference type="Proteomes" id="UP000612956">
    <property type="component" value="Unassembled WGS sequence"/>
</dbReference>
<feature type="compositionally biased region" description="Basic and acidic residues" evidence="2">
    <location>
        <begin position="537"/>
        <end position="549"/>
    </location>
</feature>
<dbReference type="PRINTS" id="PR00394">
    <property type="entry name" value="RHSPROTEIN"/>
</dbReference>
<evidence type="ECO:0000256" key="2">
    <source>
        <dbReference type="SAM" id="MobiDB-lite"/>
    </source>
</evidence>
<dbReference type="EMBL" id="BMMW01000001">
    <property type="protein sequence ID" value="GGK37130.1"/>
    <property type="molecule type" value="Genomic_DNA"/>
</dbReference>
<feature type="compositionally biased region" description="Low complexity" evidence="2">
    <location>
        <begin position="604"/>
        <end position="613"/>
    </location>
</feature>
<dbReference type="PANTHER" id="PTHR32305">
    <property type="match status" value="1"/>
</dbReference>
<dbReference type="InterPro" id="IPR022385">
    <property type="entry name" value="Rhs_assc_core"/>
</dbReference>
<keyword evidence="7" id="KW-1185">Reference proteome</keyword>
<dbReference type="NCBIfam" id="TIGR01643">
    <property type="entry name" value="YD_repeat_2x"/>
    <property type="match status" value="7"/>
</dbReference>
<dbReference type="Pfam" id="PF05593">
    <property type="entry name" value="RHS_repeat"/>
    <property type="match status" value="4"/>
</dbReference>
<name>A0A917Q974_9NOCA</name>
<keyword evidence="1" id="KW-0677">Repeat</keyword>
<accession>A0A917Q974</accession>
<feature type="compositionally biased region" description="Basic and acidic residues" evidence="2">
    <location>
        <begin position="628"/>
        <end position="649"/>
    </location>
</feature>
<comment type="caution">
    <text evidence="6">The sequence shown here is derived from an EMBL/GenBank/DDBJ whole genome shotgun (WGS) entry which is preliminary data.</text>
</comment>
<dbReference type="InterPro" id="IPR050708">
    <property type="entry name" value="T6SS_VgrG/RHS"/>
</dbReference>
<evidence type="ECO:0008006" key="8">
    <source>
        <dbReference type="Google" id="ProtNLM"/>
    </source>
</evidence>
<feature type="compositionally biased region" description="Basic and acidic residues" evidence="2">
    <location>
        <begin position="556"/>
        <end position="573"/>
    </location>
</feature>
<dbReference type="RefSeq" id="WP_188827141.1">
    <property type="nucleotide sequence ID" value="NZ_BMMW01000001.1"/>
</dbReference>
<gene>
    <name evidence="6" type="ORF">GCM10011591_06010</name>
</gene>
<protein>
    <recommendedName>
        <fullName evidence="8">Type IV secretion protein Rhs</fullName>
    </recommendedName>
</protein>
<dbReference type="Pfam" id="PF25023">
    <property type="entry name" value="TEN_YD-shell"/>
    <property type="match status" value="1"/>
</dbReference>
<feature type="domain" description="Putative T7SS secretion signal" evidence="4">
    <location>
        <begin position="19"/>
        <end position="247"/>
    </location>
</feature>
<dbReference type="InterPro" id="IPR056823">
    <property type="entry name" value="TEN-like_YD-shell"/>
</dbReference>
<sequence length="1814" mass="194500">MSWLDGIGNAVNSIGDKIEDGLETAAEKVGGVYNTVLDAEAAVAKALGADGLADTLDSLGDRIAAALGAAVPEKELGETSDPKELIQGDPAKINEVKGHVETIGTAINTTGDALRKIDVADWTGDTATAFDQEYSKQPKLWWDGADAMGKAKTALDAWYHEVVAAQAKASEAIAKWEAADREERDRKNEWNAKSDEEKKGRNLTDTWTDMRNAARAILTAARTQRDNAANSFVTAINAATSTAPTEPPFLSRWGSNFDDLDAAMEQAKLNFTSGLLTSLTGIVQFVRSVNPTDIYNMTHPAEYIKSMSDLGTGMVVAAADPKATVSALVSGFRTNPSEALGALTGDLVTTLATGGAGGAAKVGLTAVDKVTDAAKVTNAARNVVQDGASVAGKNVAHAPNLTTAAPKVDAPAAHPTGTHPEAPSSTRPDAAAKPADSPGTSPADNDPAASGTHPDAKPEGASPDAPGSNPAGAHPDSPSTAADGAPNSPAPAQTDGATPHESPTPDRPAAPADNTPAHTDGPDNARPNDPDSPVAHPDSDAPARPHDGDAPAAHPDGGEHTPDNTAHDPDRAPATDPGNAHPDATHPTDNLTGTHDTPDPKPNPEANNNLNTANEHDNNGSGGNNVHDTGKQDAPEHNSTDEQTCKGRDPVNMATGEFLLPQTDVDLPGILRLVLRRGHYSNYRFGRWFGPSWSATLDMRVVVGPENATVVFEDGMLLPYPHSEVGVGVEPVTGGQRWKLTRTETGGYRLWDPDRELVWHFAPERVLDGLDTQLGNFAISAITDRHHNRIRFHYDALGAPTAITHSGGYRLELTTHAGRVTAISVAGEETVTRIREFAYTDGALTTVTNGVGGQTRFAYDAHHRMVSWTDSNNSSVVNTYDEHGRVVVQRGTDGVFNGELDYTEFGAGTGRLTRSVNSQGAVTSYGFDSDLRLRDLLTPDGGHRHIDYNALRKPLAVTEPDGAVTRYAYTADGDVAVITRPDGSQISIDYAYANRPSRITNPDGTVLEREWSKSGDLAATVDALGGRTTFAYADNGAVQQISDPDGNRTHVEVNAAGLPIAITDAYGATTRIVRDHCGRPIHVTDPIGSTTRYEWNAEGRLAARVDAQGHRETWTYDGENNLLRHVNAIGAATTYTYGGFDKVAARTDPDGSTTRYLYDTELRLTAVINPLGHRWSYEYDPTGRLIAETDYTGATTTYTHTASGRIATVTPATGVTRSHRYDILGNLTSITADTGEYLSYTHDAAGRVLTALNGVDETPTHALEFTYTATGAVATQKLDDQPAMVNDYDHRGRRTSRTTPTGSTTTWSYNSLGQVTAMTADDQPITFTHDRAGRLAGWRIGEVEIDRTFTPTGQLATQQVTGFPAATLSLNLGFGDAPARPDPFTIRRDEYAYRPDGFLTHHRSTSQGAAPTLAEYALDALGRVTSITRDAQLSEAYEYDGLSNITASLPFDPAPETPSVPPQLEGREYHNNLLVRDGRNHYYYDPAGRLIRKVTTRISRKPAVWHYRYNAFDQLTDVYTPEGEWWQYTYDALGDRTSKCLLDPTGNRTSELVRFVFDDNTLVEEIGPHCCARWSYLPGTRIALTQSASSTLAAIVVDQSGLALQLVHPSAEAKGTGRYKLWGDAVWRGISTPLRFAGQYADDETGLHHNGFRVYDPAVGRYTTSDPCGISPSPNPYGYPRNPTHWADPLGLAPDACSPGSRVPEVVDPSTVRFTQDSISQNFRNGDSVFSLADALRSGRVLPGEVPAIRVFERDGNVFSLDNRRLAAFQMAGVEVPVVPATAAEVARDAFKMTSKTDGQNIRIRGEGGLIWPN</sequence>
<dbReference type="InterPro" id="IPR006530">
    <property type="entry name" value="YD"/>
</dbReference>
<dbReference type="Pfam" id="PF21725">
    <property type="entry name" value="T7SS_signal"/>
    <property type="match status" value="1"/>
</dbReference>
<feature type="compositionally biased region" description="Basic and acidic residues" evidence="2">
    <location>
        <begin position="520"/>
        <end position="529"/>
    </location>
</feature>